<keyword evidence="1" id="KW-0378">Hydrolase</keyword>
<dbReference type="EMBL" id="SOML01000009">
    <property type="protein sequence ID" value="TFD94994.1"/>
    <property type="molecule type" value="Genomic_DNA"/>
</dbReference>
<dbReference type="InterPro" id="IPR000086">
    <property type="entry name" value="NUDIX_hydrolase_dom"/>
</dbReference>
<dbReference type="Proteomes" id="UP000297861">
    <property type="component" value="Unassembled WGS sequence"/>
</dbReference>
<comment type="caution">
    <text evidence="3">The sequence shown here is derived from an EMBL/GenBank/DDBJ whole genome shotgun (WGS) entry which is preliminary data.</text>
</comment>
<dbReference type="STRING" id="1121485.GCA_000426485_02087"/>
<reference evidence="3 4" key="1">
    <citation type="submission" date="2019-03" db="EMBL/GenBank/DDBJ databases">
        <title>San Antonio Military Medical Center submission to MRSN (WRAIR), pending publication.</title>
        <authorList>
            <person name="Blyth D.M."/>
            <person name="Mccarthy S.L."/>
            <person name="Schall S.E."/>
            <person name="Stam J.A."/>
            <person name="Ong A.C."/>
            <person name="Mcgann P.T."/>
        </authorList>
    </citation>
    <scope>NUCLEOTIDE SEQUENCE [LARGE SCALE GENOMIC DNA]</scope>
    <source>
        <strain evidence="3 4">MRSN571793</strain>
    </source>
</reference>
<dbReference type="SUPFAM" id="SSF55811">
    <property type="entry name" value="Nudix"/>
    <property type="match status" value="1"/>
</dbReference>
<gene>
    <name evidence="3" type="ORF">E2605_14330</name>
</gene>
<accession>A0A4Y8KYY0</accession>
<dbReference type="RefSeq" id="WP_134436956.1">
    <property type="nucleotide sequence ID" value="NZ_SOML01000009.1"/>
</dbReference>
<protein>
    <submittedName>
        <fullName evidence="3">NUDIX domain-containing protein</fullName>
    </submittedName>
</protein>
<evidence type="ECO:0000259" key="2">
    <source>
        <dbReference type="PROSITE" id="PS51462"/>
    </source>
</evidence>
<dbReference type="GO" id="GO:0016787">
    <property type="term" value="F:hydrolase activity"/>
    <property type="evidence" value="ECO:0007669"/>
    <property type="project" value="UniProtKB-KW"/>
</dbReference>
<dbReference type="AlphaFoldDB" id="A0A4Y8KYY0"/>
<evidence type="ECO:0000313" key="3">
    <source>
        <dbReference type="EMBL" id="TFD94994.1"/>
    </source>
</evidence>
<sequence length="174" mass="20063">MQEEIFPLVDEDGNIIGQASRKECHSGSKLLHPVIHLHIFNSKGELYLQKRSATKDIQPNKWDSSVGGHIDLGETPEIAAKREAREEIGLQDVTIHFIQKYIIETDRERELTYCFYSISNETPHADMNEVTDGRFWNISEIADQLGKDIFTPNFELDFKHFLNSGIDNLLEKYK</sequence>
<dbReference type="OrthoDB" id="9786032at2"/>
<dbReference type="PANTHER" id="PTHR10885">
    <property type="entry name" value="ISOPENTENYL-DIPHOSPHATE DELTA-ISOMERASE"/>
    <property type="match status" value="1"/>
</dbReference>
<dbReference type="Gene3D" id="3.90.79.10">
    <property type="entry name" value="Nucleoside Triphosphate Pyrophosphohydrolase"/>
    <property type="match status" value="1"/>
</dbReference>
<dbReference type="PANTHER" id="PTHR10885:SF0">
    <property type="entry name" value="ISOPENTENYL-DIPHOSPHATE DELTA-ISOMERASE"/>
    <property type="match status" value="1"/>
</dbReference>
<evidence type="ECO:0000313" key="4">
    <source>
        <dbReference type="Proteomes" id="UP000297861"/>
    </source>
</evidence>
<organism evidence="3 4">
    <name type="scientific">Dysgonomonas capnocytophagoides</name>
    <dbReference type="NCBI Taxonomy" id="45254"/>
    <lineage>
        <taxon>Bacteria</taxon>
        <taxon>Pseudomonadati</taxon>
        <taxon>Bacteroidota</taxon>
        <taxon>Bacteroidia</taxon>
        <taxon>Bacteroidales</taxon>
        <taxon>Dysgonomonadaceae</taxon>
        <taxon>Dysgonomonas</taxon>
    </lineage>
</organism>
<proteinExistence type="predicted"/>
<dbReference type="InterPro" id="IPR020084">
    <property type="entry name" value="NUDIX_hydrolase_CS"/>
</dbReference>
<dbReference type="InterPro" id="IPR015797">
    <property type="entry name" value="NUDIX_hydrolase-like_dom_sf"/>
</dbReference>
<dbReference type="PROSITE" id="PS51462">
    <property type="entry name" value="NUDIX"/>
    <property type="match status" value="1"/>
</dbReference>
<evidence type="ECO:0000256" key="1">
    <source>
        <dbReference type="ARBA" id="ARBA00022801"/>
    </source>
</evidence>
<feature type="domain" description="Nudix hydrolase" evidence="2">
    <location>
        <begin position="30"/>
        <end position="160"/>
    </location>
</feature>
<dbReference type="Pfam" id="PF00293">
    <property type="entry name" value="NUDIX"/>
    <property type="match status" value="1"/>
</dbReference>
<keyword evidence="4" id="KW-1185">Reference proteome</keyword>
<dbReference type="PROSITE" id="PS00893">
    <property type="entry name" value="NUDIX_BOX"/>
    <property type="match status" value="1"/>
</dbReference>
<name>A0A4Y8KYY0_9BACT</name>
<dbReference type="CDD" id="cd04692">
    <property type="entry name" value="NUDIX_Hydrolase"/>
    <property type="match status" value="1"/>
</dbReference>